<dbReference type="AlphaFoldDB" id="A0A2N3VKP2"/>
<gene>
    <name evidence="2" type="ORF">ATK86_6681</name>
</gene>
<sequence>MLAMDDTRAAMFSAVLIEKDDAGRRVALTSVAESALPDGTVDIEVEYSTLNYKDALAITGTSPVVRSFPMVPGIDLAGIVTDSAHPDWTKGDRVVLNGWGVGETHWGGLAQRARLDGDWLVPLPAAFTARQAMVIGTAGYTASLCVSALLDHGVRPEQGEVLVTGATGGVGGIAIALLAAAGFTVAAATGKTAEADYLRHLGAATVLDRAELAEGGKPLQKERWAGVVDSVGSHTLANACAQTRYGGAVAACGLAQGMDFPSSVAPFILRGVTLYGIDSVMAPRSRRDAAWSRLSRDLAADAIEAIVEEIALADTIAAAERLIAGTVRGRIVVDVNR</sequence>
<comment type="caution">
    <text evidence="2">The sequence shown here is derived from an EMBL/GenBank/DDBJ whole genome shotgun (WGS) entry which is preliminary data.</text>
</comment>
<dbReference type="InterPro" id="IPR020843">
    <property type="entry name" value="ER"/>
</dbReference>
<dbReference type="InterPro" id="IPR014188">
    <property type="entry name" value="Acrylyl-CoA_reductase_AcuI"/>
</dbReference>
<reference evidence="2 3" key="1">
    <citation type="submission" date="2017-12" db="EMBL/GenBank/DDBJ databases">
        <title>Sequencing the genomes of 1000 Actinobacteria strains.</title>
        <authorList>
            <person name="Klenk H.-P."/>
        </authorList>
    </citation>
    <scope>NUCLEOTIDE SEQUENCE [LARGE SCALE GENOMIC DNA]</scope>
    <source>
        <strain evidence="2 3">DSM 44489</strain>
    </source>
</reference>
<dbReference type="NCBIfam" id="TIGR02823">
    <property type="entry name" value="oxido_YhdH"/>
    <property type="match status" value="1"/>
</dbReference>
<dbReference type="Pfam" id="PF08240">
    <property type="entry name" value="ADH_N"/>
    <property type="match status" value="1"/>
</dbReference>
<dbReference type="InterPro" id="IPR013149">
    <property type="entry name" value="ADH-like_C"/>
</dbReference>
<dbReference type="PANTHER" id="PTHR43677">
    <property type="entry name" value="SHORT-CHAIN DEHYDROGENASE/REDUCTASE"/>
    <property type="match status" value="1"/>
</dbReference>
<dbReference type="Gene3D" id="3.90.180.10">
    <property type="entry name" value="Medium-chain alcohol dehydrogenases, catalytic domain"/>
    <property type="match status" value="1"/>
</dbReference>
<dbReference type="InterPro" id="IPR013154">
    <property type="entry name" value="ADH-like_N"/>
</dbReference>
<dbReference type="EMBL" id="PJMW01000002">
    <property type="protein sequence ID" value="PKV82195.1"/>
    <property type="molecule type" value="Genomic_DNA"/>
</dbReference>
<name>A0A2N3VKP2_9NOCA</name>
<dbReference type="PANTHER" id="PTHR43677:SF1">
    <property type="entry name" value="ACRYLYL-COA REDUCTASE ACUI-RELATED"/>
    <property type="match status" value="1"/>
</dbReference>
<dbReference type="InterPro" id="IPR011032">
    <property type="entry name" value="GroES-like_sf"/>
</dbReference>
<dbReference type="GO" id="GO:0043957">
    <property type="term" value="F:acryloyl-CoA reductase (NADPH) activity"/>
    <property type="evidence" value="ECO:0007669"/>
    <property type="project" value="TreeGrafter"/>
</dbReference>
<accession>A0A2N3VKP2</accession>
<dbReference type="SUPFAM" id="SSF50129">
    <property type="entry name" value="GroES-like"/>
    <property type="match status" value="1"/>
</dbReference>
<dbReference type="Pfam" id="PF00107">
    <property type="entry name" value="ADH_zinc_N"/>
    <property type="match status" value="1"/>
</dbReference>
<dbReference type="SUPFAM" id="SSF51735">
    <property type="entry name" value="NAD(P)-binding Rossmann-fold domains"/>
    <property type="match status" value="1"/>
</dbReference>
<proteinExistence type="predicted"/>
<keyword evidence="3" id="KW-1185">Reference proteome</keyword>
<dbReference type="Proteomes" id="UP000233766">
    <property type="component" value="Unassembled WGS sequence"/>
</dbReference>
<dbReference type="Gene3D" id="3.40.50.720">
    <property type="entry name" value="NAD(P)-binding Rossmann-like Domain"/>
    <property type="match status" value="1"/>
</dbReference>
<dbReference type="SMART" id="SM00829">
    <property type="entry name" value="PKS_ER"/>
    <property type="match status" value="1"/>
</dbReference>
<dbReference type="CDD" id="cd08288">
    <property type="entry name" value="MDR_yhdh"/>
    <property type="match status" value="1"/>
</dbReference>
<evidence type="ECO:0000259" key="1">
    <source>
        <dbReference type="SMART" id="SM00829"/>
    </source>
</evidence>
<protein>
    <submittedName>
        <fullName evidence="2">Acrylyl-CoA reductase (NADPH)</fullName>
    </submittedName>
</protein>
<evidence type="ECO:0000313" key="2">
    <source>
        <dbReference type="EMBL" id="PKV82195.1"/>
    </source>
</evidence>
<feature type="domain" description="Enoyl reductase (ER)" evidence="1">
    <location>
        <begin position="23"/>
        <end position="333"/>
    </location>
</feature>
<dbReference type="InterPro" id="IPR051397">
    <property type="entry name" value="Zn-ADH-like_protein"/>
</dbReference>
<evidence type="ECO:0000313" key="3">
    <source>
        <dbReference type="Proteomes" id="UP000233766"/>
    </source>
</evidence>
<organism evidence="2 3">
    <name type="scientific">Nocardia fluminea</name>
    <dbReference type="NCBI Taxonomy" id="134984"/>
    <lineage>
        <taxon>Bacteria</taxon>
        <taxon>Bacillati</taxon>
        <taxon>Actinomycetota</taxon>
        <taxon>Actinomycetes</taxon>
        <taxon>Mycobacteriales</taxon>
        <taxon>Nocardiaceae</taxon>
        <taxon>Nocardia</taxon>
    </lineage>
</organism>
<dbReference type="InterPro" id="IPR036291">
    <property type="entry name" value="NAD(P)-bd_dom_sf"/>
</dbReference>